<sequence>MKISTTKLFMHTLCMTLFIIIFISFQATLSSSTKESPPKPWLGQKAATPPAAQPKEEEIQDYARGDSPPYIGGGNTGGPIPHPWQADEEEEREGEAIASEDIHLLF</sequence>
<evidence type="ECO:0000313" key="2">
    <source>
        <dbReference type="Proteomes" id="UP001055811"/>
    </source>
</evidence>
<organism evidence="1 2">
    <name type="scientific">Cichorium intybus</name>
    <name type="common">Chicory</name>
    <dbReference type="NCBI Taxonomy" id="13427"/>
    <lineage>
        <taxon>Eukaryota</taxon>
        <taxon>Viridiplantae</taxon>
        <taxon>Streptophyta</taxon>
        <taxon>Embryophyta</taxon>
        <taxon>Tracheophyta</taxon>
        <taxon>Spermatophyta</taxon>
        <taxon>Magnoliopsida</taxon>
        <taxon>eudicotyledons</taxon>
        <taxon>Gunneridae</taxon>
        <taxon>Pentapetalae</taxon>
        <taxon>asterids</taxon>
        <taxon>campanulids</taxon>
        <taxon>Asterales</taxon>
        <taxon>Asteraceae</taxon>
        <taxon>Cichorioideae</taxon>
        <taxon>Cichorieae</taxon>
        <taxon>Cichoriinae</taxon>
        <taxon>Cichorium</taxon>
    </lineage>
</organism>
<name>A0ACB9F757_CICIN</name>
<evidence type="ECO:0000313" key="1">
    <source>
        <dbReference type="EMBL" id="KAI3767084.1"/>
    </source>
</evidence>
<comment type="caution">
    <text evidence="1">The sequence shown here is derived from an EMBL/GenBank/DDBJ whole genome shotgun (WGS) entry which is preliminary data.</text>
</comment>
<dbReference type="Proteomes" id="UP001055811">
    <property type="component" value="Linkage Group LG03"/>
</dbReference>
<proteinExistence type="predicted"/>
<reference evidence="2" key="1">
    <citation type="journal article" date="2022" name="Mol. Ecol. Resour.">
        <title>The genomes of chicory, endive, great burdock and yacon provide insights into Asteraceae palaeo-polyploidization history and plant inulin production.</title>
        <authorList>
            <person name="Fan W."/>
            <person name="Wang S."/>
            <person name="Wang H."/>
            <person name="Wang A."/>
            <person name="Jiang F."/>
            <person name="Liu H."/>
            <person name="Zhao H."/>
            <person name="Xu D."/>
            <person name="Zhang Y."/>
        </authorList>
    </citation>
    <scope>NUCLEOTIDE SEQUENCE [LARGE SCALE GENOMIC DNA]</scope>
    <source>
        <strain evidence="2">cv. Punajuju</strain>
    </source>
</reference>
<keyword evidence="2" id="KW-1185">Reference proteome</keyword>
<protein>
    <submittedName>
        <fullName evidence="1">Uncharacterized protein</fullName>
    </submittedName>
</protein>
<dbReference type="EMBL" id="CM042011">
    <property type="protein sequence ID" value="KAI3767084.1"/>
    <property type="molecule type" value="Genomic_DNA"/>
</dbReference>
<reference evidence="1 2" key="2">
    <citation type="journal article" date="2022" name="Mol. Ecol. Resour.">
        <title>The genomes of chicory, endive, great burdock and yacon provide insights into Asteraceae paleo-polyploidization history and plant inulin production.</title>
        <authorList>
            <person name="Fan W."/>
            <person name="Wang S."/>
            <person name="Wang H."/>
            <person name="Wang A."/>
            <person name="Jiang F."/>
            <person name="Liu H."/>
            <person name="Zhao H."/>
            <person name="Xu D."/>
            <person name="Zhang Y."/>
        </authorList>
    </citation>
    <scope>NUCLEOTIDE SEQUENCE [LARGE SCALE GENOMIC DNA]</scope>
    <source>
        <strain evidence="2">cv. Punajuju</strain>
        <tissue evidence="1">Leaves</tissue>
    </source>
</reference>
<accession>A0ACB9F757</accession>
<gene>
    <name evidence="1" type="ORF">L2E82_17169</name>
</gene>